<feature type="region of interest" description="Disordered" evidence="1">
    <location>
        <begin position="51"/>
        <end position="83"/>
    </location>
</feature>
<keyword evidence="3" id="KW-1185">Reference proteome</keyword>
<evidence type="ECO:0000313" key="3">
    <source>
        <dbReference type="Proteomes" id="UP000299102"/>
    </source>
</evidence>
<reference evidence="2 3" key="1">
    <citation type="journal article" date="2019" name="Commun. Biol.">
        <title>The bagworm genome reveals a unique fibroin gene that provides high tensile strength.</title>
        <authorList>
            <person name="Kono N."/>
            <person name="Nakamura H."/>
            <person name="Ohtoshi R."/>
            <person name="Tomita M."/>
            <person name="Numata K."/>
            <person name="Arakawa K."/>
        </authorList>
    </citation>
    <scope>NUCLEOTIDE SEQUENCE [LARGE SCALE GENOMIC DNA]</scope>
</reference>
<accession>A0A4C1ZWI9</accession>
<protein>
    <submittedName>
        <fullName evidence="2">Uncharacterized protein</fullName>
    </submittedName>
</protein>
<dbReference type="Proteomes" id="UP000299102">
    <property type="component" value="Unassembled WGS sequence"/>
</dbReference>
<feature type="compositionally biased region" description="Basic and acidic residues" evidence="1">
    <location>
        <begin position="51"/>
        <end position="62"/>
    </location>
</feature>
<organism evidence="2 3">
    <name type="scientific">Eumeta variegata</name>
    <name type="common">Bagworm moth</name>
    <name type="synonym">Eumeta japonica</name>
    <dbReference type="NCBI Taxonomy" id="151549"/>
    <lineage>
        <taxon>Eukaryota</taxon>
        <taxon>Metazoa</taxon>
        <taxon>Ecdysozoa</taxon>
        <taxon>Arthropoda</taxon>
        <taxon>Hexapoda</taxon>
        <taxon>Insecta</taxon>
        <taxon>Pterygota</taxon>
        <taxon>Neoptera</taxon>
        <taxon>Endopterygota</taxon>
        <taxon>Lepidoptera</taxon>
        <taxon>Glossata</taxon>
        <taxon>Ditrysia</taxon>
        <taxon>Tineoidea</taxon>
        <taxon>Psychidae</taxon>
        <taxon>Oiketicinae</taxon>
        <taxon>Eumeta</taxon>
    </lineage>
</organism>
<gene>
    <name evidence="2" type="ORF">EVAR_64890_1</name>
</gene>
<evidence type="ECO:0000313" key="2">
    <source>
        <dbReference type="EMBL" id="GBP91409.1"/>
    </source>
</evidence>
<name>A0A4C1ZWI9_EUMVA</name>
<dbReference type="AlphaFoldDB" id="A0A4C1ZWI9"/>
<comment type="caution">
    <text evidence="2">The sequence shown here is derived from an EMBL/GenBank/DDBJ whole genome shotgun (WGS) entry which is preliminary data.</text>
</comment>
<proteinExistence type="predicted"/>
<evidence type="ECO:0000256" key="1">
    <source>
        <dbReference type="SAM" id="MobiDB-lite"/>
    </source>
</evidence>
<sequence length="158" mass="17206">MGLHAEAPALGRAMETHLVIPVMKTRLGRVNCDAARAARAARRGRGRADVSRLLGDADERRGQPRARVRARGPLSERSSAGRRARGMAMARHDLNRYCSSILIANVFGGFVCVVDVATSREPGRAPLTTRFPFDAGDYIPPPSPHGQTMEMILINLVH</sequence>
<dbReference type="EMBL" id="BGZK01002168">
    <property type="protein sequence ID" value="GBP91409.1"/>
    <property type="molecule type" value="Genomic_DNA"/>
</dbReference>